<evidence type="ECO:0000313" key="2">
    <source>
        <dbReference type="EMBL" id="OUI78014.1"/>
    </source>
</evidence>
<dbReference type="InterPro" id="IPR002925">
    <property type="entry name" value="Dienelactn_hydro"/>
</dbReference>
<proteinExistence type="predicted"/>
<keyword evidence="2" id="KW-0378">Hydrolase</keyword>
<protein>
    <submittedName>
        <fullName evidence="2">Dienelactone hydrolase</fullName>
    </submittedName>
</protein>
<dbReference type="EMBL" id="JOPB01000008">
    <property type="protein sequence ID" value="OUI78014.1"/>
    <property type="molecule type" value="Genomic_DNA"/>
</dbReference>
<reference evidence="3" key="1">
    <citation type="submission" date="2014-06" db="EMBL/GenBank/DDBJ databases">
        <authorList>
            <person name="Winans N.J."/>
            <person name="Newell P.D."/>
            <person name="Douglas A.E."/>
        </authorList>
    </citation>
    <scope>NUCLEOTIDE SEQUENCE [LARGE SCALE GENOMIC DNA]</scope>
    <source>
        <strain evidence="3">DmL_052</strain>
    </source>
</reference>
<comment type="caution">
    <text evidence="2">The sequence shown here is derived from an EMBL/GenBank/DDBJ whole genome shotgun (WGS) entry which is preliminary data.</text>
</comment>
<evidence type="ECO:0000259" key="1">
    <source>
        <dbReference type="Pfam" id="PF01738"/>
    </source>
</evidence>
<gene>
    <name evidence="2" type="ORF">HK18_10715</name>
</gene>
<dbReference type="GO" id="GO:0016787">
    <property type="term" value="F:hydrolase activity"/>
    <property type="evidence" value="ECO:0007669"/>
    <property type="project" value="UniProtKB-KW"/>
</dbReference>
<accession>A0A251ZTM9</accession>
<feature type="domain" description="Dienelactone hydrolase" evidence="1">
    <location>
        <begin position="20"/>
        <end position="243"/>
    </location>
</feature>
<dbReference type="AlphaFoldDB" id="A0A251ZTM9"/>
<keyword evidence="3" id="KW-1185">Reference proteome</keyword>
<dbReference type="Proteomes" id="UP000194946">
    <property type="component" value="Unassembled WGS sequence"/>
</dbReference>
<name>A0A251ZTM9_9PROT</name>
<organism evidence="2 3">
    <name type="scientific">Commensalibacter intestini</name>
    <dbReference type="NCBI Taxonomy" id="479936"/>
    <lineage>
        <taxon>Bacteria</taxon>
        <taxon>Pseudomonadati</taxon>
        <taxon>Pseudomonadota</taxon>
        <taxon>Alphaproteobacteria</taxon>
        <taxon>Acetobacterales</taxon>
        <taxon>Acetobacteraceae</taxon>
    </lineage>
</organism>
<dbReference type="InterPro" id="IPR029058">
    <property type="entry name" value="AB_hydrolase_fold"/>
</dbReference>
<evidence type="ECO:0000313" key="3">
    <source>
        <dbReference type="Proteomes" id="UP000194946"/>
    </source>
</evidence>
<dbReference type="RefSeq" id="WP_008854709.1">
    <property type="nucleotide sequence ID" value="NZ_JOPB01000008.1"/>
</dbReference>
<dbReference type="PANTHER" id="PTHR47562:SF2">
    <property type="entry name" value="CARBOXYMETHYLENEBUTENOLIDASE-RELATED"/>
    <property type="match status" value="1"/>
</dbReference>
<dbReference type="PANTHER" id="PTHR47562">
    <property type="match status" value="1"/>
</dbReference>
<sequence length="245" mass="27715">MIIQTNETIDLKTPTGLMRCHIFRPVAEGKYAAVIFYSEIYQVTQPIRRLAAYIAGQGYIVIVPEVYHEYEPLGTVLEYDKEGTDRGNCLKFEKPISAYDSDANTVIEWAKTYEHCNGHIGTMGVCLGGHLALRAALHSDVKAAACFYATNVHDSTLGQGQCDNTIHRLNELKGETMFVFGRQDPHVPFEGRIQIQQALHKAEASYEWHEFNAQHAFLRDEGPRYDAALFQTCMELVIRLFGRNL</sequence>
<dbReference type="Gene3D" id="3.40.50.1820">
    <property type="entry name" value="alpha/beta hydrolase"/>
    <property type="match status" value="1"/>
</dbReference>
<dbReference type="SUPFAM" id="SSF53474">
    <property type="entry name" value="alpha/beta-Hydrolases"/>
    <property type="match status" value="1"/>
</dbReference>
<dbReference type="Pfam" id="PF01738">
    <property type="entry name" value="DLH"/>
    <property type="match status" value="1"/>
</dbReference>